<protein>
    <submittedName>
        <fullName evidence="4">Outer membrane beta-barrel protein</fullName>
    </submittedName>
</protein>
<dbReference type="Proteomes" id="UP001207228">
    <property type="component" value="Unassembled WGS sequence"/>
</dbReference>
<comment type="caution">
    <text evidence="4">The sequence shown here is derived from an EMBL/GenBank/DDBJ whole genome shotgun (WGS) entry which is preliminary data.</text>
</comment>
<evidence type="ECO:0000256" key="1">
    <source>
        <dbReference type="ARBA" id="ARBA00022729"/>
    </source>
</evidence>
<evidence type="ECO:0000259" key="3">
    <source>
        <dbReference type="Pfam" id="PF13505"/>
    </source>
</evidence>
<keyword evidence="5" id="KW-1185">Reference proteome</keyword>
<feature type="chain" id="PRO_5047294348" evidence="2">
    <location>
        <begin position="20"/>
        <end position="99"/>
    </location>
</feature>
<name>A0ABT3RFN5_9BACT</name>
<keyword evidence="1 2" id="KW-0732">Signal</keyword>
<organism evidence="4 5">
    <name type="scientific">Pontibacter anaerobius</name>
    <dbReference type="NCBI Taxonomy" id="2993940"/>
    <lineage>
        <taxon>Bacteria</taxon>
        <taxon>Pseudomonadati</taxon>
        <taxon>Bacteroidota</taxon>
        <taxon>Cytophagia</taxon>
        <taxon>Cytophagales</taxon>
        <taxon>Hymenobacteraceae</taxon>
        <taxon>Pontibacter</taxon>
    </lineage>
</organism>
<feature type="domain" description="Outer membrane protein beta-barrel" evidence="3">
    <location>
        <begin position="6"/>
        <end position="81"/>
    </location>
</feature>
<evidence type="ECO:0000313" key="5">
    <source>
        <dbReference type="Proteomes" id="UP001207228"/>
    </source>
</evidence>
<dbReference type="Pfam" id="PF13505">
    <property type="entry name" value="OMP_b-brl"/>
    <property type="match status" value="1"/>
</dbReference>
<evidence type="ECO:0000313" key="4">
    <source>
        <dbReference type="EMBL" id="MCX2740283.1"/>
    </source>
</evidence>
<dbReference type="EMBL" id="JAPFQO010000006">
    <property type="protein sequence ID" value="MCX2740283.1"/>
    <property type="molecule type" value="Genomic_DNA"/>
</dbReference>
<accession>A0ABT3RFN5</accession>
<dbReference type="InterPro" id="IPR027385">
    <property type="entry name" value="Beta-barrel_OMP"/>
</dbReference>
<gene>
    <name evidence="4" type="ORF">OO017_10035</name>
</gene>
<sequence length="99" mass="10570">MKKLLAAAVFAFLGTSAFAQTSQGTVAITGSLSFNSTNREDGSDLKSNSFSIGPSVGYFVADNLVVGLGINYSREASKSTEVHYGGYYSGPYPVEWWLL</sequence>
<proteinExistence type="predicted"/>
<reference evidence="4 5" key="1">
    <citation type="submission" date="2022-11" db="EMBL/GenBank/DDBJ databases">
        <title>The characterization of three novel Bacteroidetes species and genomic analysis of their roles in tidal elemental geochemical cycles.</title>
        <authorList>
            <person name="Ma K.-J."/>
        </authorList>
    </citation>
    <scope>NUCLEOTIDE SEQUENCE [LARGE SCALE GENOMIC DNA]</scope>
    <source>
        <strain evidence="4 5">M82</strain>
    </source>
</reference>
<dbReference type="RefSeq" id="WP_266052343.1">
    <property type="nucleotide sequence ID" value="NZ_JAPFQO010000006.1"/>
</dbReference>
<evidence type="ECO:0000256" key="2">
    <source>
        <dbReference type="SAM" id="SignalP"/>
    </source>
</evidence>
<feature type="signal peptide" evidence="2">
    <location>
        <begin position="1"/>
        <end position="19"/>
    </location>
</feature>